<dbReference type="OrthoDB" id="10645781at2759"/>
<gene>
    <name evidence="2" type="ORF">BKCO1_37000105</name>
</gene>
<dbReference type="GO" id="GO:0005884">
    <property type="term" value="C:actin filament"/>
    <property type="evidence" value="ECO:0007669"/>
    <property type="project" value="TreeGrafter"/>
</dbReference>
<feature type="compositionally biased region" description="Pro residues" evidence="1">
    <location>
        <begin position="207"/>
        <end position="220"/>
    </location>
</feature>
<reference evidence="2 3" key="1">
    <citation type="submission" date="2016-10" db="EMBL/GenBank/DDBJ databases">
        <title>Proteomics and genomics reveal pathogen-plant mechanisms compatible with a hemibiotrophic lifestyle of Diplodia corticola.</title>
        <authorList>
            <person name="Fernandes I."/>
            <person name="De Jonge R."/>
            <person name="Van De Peer Y."/>
            <person name="Devreese B."/>
            <person name="Alves A."/>
            <person name="Esteves A.C."/>
        </authorList>
    </citation>
    <scope>NUCLEOTIDE SEQUENCE [LARGE SCALE GENOMIC DNA]</scope>
    <source>
        <strain evidence="2 3">CBS 112549</strain>
    </source>
</reference>
<evidence type="ECO:0000256" key="1">
    <source>
        <dbReference type="SAM" id="MobiDB-lite"/>
    </source>
</evidence>
<sequence length="649" mass="72292">MCRTILTVVDHACRAEHLTRRTRTEQCYAAHLWGIRVCAPGPPRHMFYEQHMPGAACQSCFYADRAAYNTPYNLTHDNDVEDDYEVDPATLHNQRLLSGLSSTPVYPPPIVPRPPTILPGPVNPPYLGTDEHTHEDTPYSGPAIPTGVPGARIDWPLIDTIAQQLPGSLEQRQWQQQQQLGEYPSGYAAAAAHRQQQEEEEAWNSGMPPPPPPPPPPPFRGGPLVTIAEDEREHHHHHHRRHPDNFDGPPSTEPSGEEDDDGFVRVERPTTGRRFGREPRPPRHNPPLRRRFRQHPTARATRNPSLPSFRPYSPSPPLPPPPPSSSSSEFSGYRSPHNVCHLRGGGGDSADEENESSSSSFEENEEEEETKQLRSALERSAREYAEAAEAAESAALERAMRESADECERACEEAERAALERAMGESVAEAEGERKRAEEEVQREVVGRSLGTWREEVRRRMGRGSGEEREEVVVEGGGRGGVRGEAGRGGVAEGWGLRRQMDRRQGRGVGSDCDAGCGKKTAAWTAPLVSESNHFEEDRAVQGPYADFSPRVHSNPTPASRRHVVHTPAQRRAYPPPPTVEDEESEPDRPATWSFEGVVEKEQEKDDDDDVSTIMDPATEVTRAMEAVDISLDHVREKRMARFAKHGEE</sequence>
<dbReference type="InterPro" id="IPR051412">
    <property type="entry name" value="Formin_Homology_Diaphanous_sf"/>
</dbReference>
<dbReference type="AlphaFoldDB" id="A0A1J9QXC1"/>
<dbReference type="PANTHER" id="PTHR45691">
    <property type="entry name" value="PROTEIN DIAPHANOUS"/>
    <property type="match status" value="1"/>
</dbReference>
<comment type="caution">
    <text evidence="2">The sequence shown here is derived from an EMBL/GenBank/DDBJ whole genome shotgun (WGS) entry which is preliminary data.</text>
</comment>
<dbReference type="GeneID" id="31015242"/>
<protein>
    <submittedName>
        <fullName evidence="2">Uncharacterized protein</fullName>
    </submittedName>
</protein>
<feature type="compositionally biased region" description="Gly residues" evidence="1">
    <location>
        <begin position="475"/>
        <end position="493"/>
    </location>
</feature>
<keyword evidence="3" id="KW-1185">Reference proteome</keyword>
<feature type="compositionally biased region" description="Pro residues" evidence="1">
    <location>
        <begin position="313"/>
        <end position="324"/>
    </location>
</feature>
<feature type="compositionally biased region" description="Basic residues" evidence="1">
    <location>
        <begin position="282"/>
        <end position="296"/>
    </location>
</feature>
<dbReference type="EMBL" id="MNUE01000037">
    <property type="protein sequence ID" value="OJD32634.1"/>
    <property type="molecule type" value="Genomic_DNA"/>
</dbReference>
<evidence type="ECO:0000313" key="3">
    <source>
        <dbReference type="Proteomes" id="UP000183809"/>
    </source>
</evidence>
<dbReference type="GO" id="GO:0030041">
    <property type="term" value="P:actin filament polymerization"/>
    <property type="evidence" value="ECO:0007669"/>
    <property type="project" value="TreeGrafter"/>
</dbReference>
<evidence type="ECO:0000313" key="2">
    <source>
        <dbReference type="EMBL" id="OJD32634.1"/>
    </source>
</evidence>
<feature type="compositionally biased region" description="Basic and acidic residues" evidence="1">
    <location>
        <begin position="370"/>
        <end position="385"/>
    </location>
</feature>
<feature type="compositionally biased region" description="Basic and acidic residues" evidence="1">
    <location>
        <begin position="431"/>
        <end position="440"/>
    </location>
</feature>
<dbReference type="PANTHER" id="PTHR45691:SF6">
    <property type="entry name" value="PROTEIN DIAPHANOUS"/>
    <property type="match status" value="1"/>
</dbReference>
<organism evidence="2 3">
    <name type="scientific">Diplodia corticola</name>
    <dbReference type="NCBI Taxonomy" id="236234"/>
    <lineage>
        <taxon>Eukaryota</taxon>
        <taxon>Fungi</taxon>
        <taxon>Dikarya</taxon>
        <taxon>Ascomycota</taxon>
        <taxon>Pezizomycotina</taxon>
        <taxon>Dothideomycetes</taxon>
        <taxon>Dothideomycetes incertae sedis</taxon>
        <taxon>Botryosphaeriales</taxon>
        <taxon>Botryosphaeriaceae</taxon>
        <taxon>Diplodia</taxon>
    </lineage>
</organism>
<name>A0A1J9QXC1_9PEZI</name>
<feature type="region of interest" description="Disordered" evidence="1">
    <location>
        <begin position="457"/>
        <end position="517"/>
    </location>
</feature>
<dbReference type="Proteomes" id="UP000183809">
    <property type="component" value="Unassembled WGS sequence"/>
</dbReference>
<feature type="region of interest" description="Disordered" evidence="1">
    <location>
        <begin position="186"/>
        <end position="390"/>
    </location>
</feature>
<feature type="region of interest" description="Disordered" evidence="1">
    <location>
        <begin position="536"/>
        <end position="615"/>
    </location>
</feature>
<feature type="compositionally biased region" description="Low complexity" evidence="1">
    <location>
        <begin position="325"/>
        <end position="336"/>
    </location>
</feature>
<proteinExistence type="predicted"/>
<accession>A0A1J9QXC1</accession>
<feature type="region of interest" description="Disordered" evidence="1">
    <location>
        <begin position="421"/>
        <end position="440"/>
    </location>
</feature>
<dbReference type="RefSeq" id="XP_020128894.1">
    <property type="nucleotide sequence ID" value="XM_020274981.1"/>
</dbReference>
<feature type="compositionally biased region" description="Basic and acidic residues" evidence="1">
    <location>
        <begin position="262"/>
        <end position="281"/>
    </location>
</feature>